<dbReference type="Proteomes" id="UP000198253">
    <property type="component" value="Chromosome I"/>
</dbReference>
<reference evidence="10" key="1">
    <citation type="submission" date="2016-06" db="EMBL/GenBank/DDBJ databases">
        <authorList>
            <person name="Varghese N."/>
            <person name="Submissions Spin"/>
        </authorList>
    </citation>
    <scope>NUCLEOTIDE SEQUENCE [LARGE SCALE GENOMIC DNA]</scope>
    <source>
        <strain evidence="10">DSM 43816</strain>
    </source>
</reference>
<dbReference type="PANTHER" id="PTHR34296:SF2">
    <property type="entry name" value="ABC TRANSPORTER GUANOSINE-BINDING PROTEIN NUPN"/>
    <property type="match status" value="1"/>
</dbReference>
<dbReference type="InterPro" id="IPR003760">
    <property type="entry name" value="PnrA-like"/>
</dbReference>
<keyword evidence="6" id="KW-0449">Lipoprotein</keyword>
<organism evidence="9 10">
    <name type="scientific">Micromonospora echinospora</name>
    <name type="common">Micromonospora purpurea</name>
    <dbReference type="NCBI Taxonomy" id="1877"/>
    <lineage>
        <taxon>Bacteria</taxon>
        <taxon>Bacillati</taxon>
        <taxon>Actinomycetota</taxon>
        <taxon>Actinomycetes</taxon>
        <taxon>Micromonosporales</taxon>
        <taxon>Micromonosporaceae</taxon>
        <taxon>Micromonospora</taxon>
    </lineage>
</organism>
<protein>
    <submittedName>
        <fullName evidence="9">Nucleoside-binding protein</fullName>
    </submittedName>
</protein>
<dbReference type="InParanoid" id="A0A1C4ZIL8"/>
<evidence type="ECO:0000313" key="9">
    <source>
        <dbReference type="EMBL" id="SCF32676.1"/>
    </source>
</evidence>
<dbReference type="InterPro" id="IPR050957">
    <property type="entry name" value="BMP_lipoprotein"/>
</dbReference>
<dbReference type="SUPFAM" id="SSF53822">
    <property type="entry name" value="Periplasmic binding protein-like I"/>
    <property type="match status" value="1"/>
</dbReference>
<comment type="subcellular location">
    <subcellularLocation>
        <location evidence="1">Cell membrane</location>
        <topology evidence="1">Lipid-anchor</topology>
    </subcellularLocation>
</comment>
<dbReference type="EMBL" id="LT607413">
    <property type="protein sequence ID" value="SCF32676.1"/>
    <property type="molecule type" value="Genomic_DNA"/>
</dbReference>
<keyword evidence="4 7" id="KW-0732">Signal</keyword>
<evidence type="ECO:0000256" key="1">
    <source>
        <dbReference type="ARBA" id="ARBA00004193"/>
    </source>
</evidence>
<feature type="signal peptide" evidence="7">
    <location>
        <begin position="1"/>
        <end position="20"/>
    </location>
</feature>
<gene>
    <name evidence="9" type="ORF">GA0070618_5289</name>
</gene>
<evidence type="ECO:0000256" key="3">
    <source>
        <dbReference type="ARBA" id="ARBA00022475"/>
    </source>
</evidence>
<keyword evidence="10" id="KW-1185">Reference proteome</keyword>
<evidence type="ECO:0000256" key="4">
    <source>
        <dbReference type="ARBA" id="ARBA00022729"/>
    </source>
</evidence>
<proteinExistence type="inferred from homology"/>
<sequence length="343" mass="34921">MRTKIAIVSAVTAIPLALSACGSSGDGAAADGTKSIGFISQAPRNDGGFTQFGLAGVNAAIEADTTLKLSSIVDNAANSQEQIQGLESLAAKNQIVVADGASFNKAVAVVAPKYPKVRFILVAADLDAYAENVTSVTAAVGYNAIVVGAVASAHSRTKKLGMIAGLQVPSTTAWYHGMVQGAALENPKTKVVETYTGDFNDVGKAKQAAEAMIASGVDSILSDLDSGSGGVYQAAGGATSPTDVYDVFALHCDSSPHIIGSGVVSWSDILKNAVADAAAGKLPAGAISYGLGTGALRFEFCPGKGTAAEKELVEKITKDITDGKIVADKGVLLPKPAYHFEQR</sequence>
<dbReference type="PANTHER" id="PTHR34296">
    <property type="entry name" value="TRANSCRIPTIONAL ACTIVATOR PROTEIN MED"/>
    <property type="match status" value="1"/>
</dbReference>
<dbReference type="AlphaFoldDB" id="A0A1C4ZIL8"/>
<dbReference type="OrthoDB" id="9784230at2"/>
<keyword evidence="3" id="KW-1003">Cell membrane</keyword>
<comment type="similarity">
    <text evidence="2">Belongs to the BMP lipoprotein family.</text>
</comment>
<dbReference type="InterPro" id="IPR028082">
    <property type="entry name" value="Peripla_BP_I"/>
</dbReference>
<dbReference type="PROSITE" id="PS51257">
    <property type="entry name" value="PROKAR_LIPOPROTEIN"/>
    <property type="match status" value="1"/>
</dbReference>
<evidence type="ECO:0000256" key="2">
    <source>
        <dbReference type="ARBA" id="ARBA00008610"/>
    </source>
</evidence>
<evidence type="ECO:0000313" key="10">
    <source>
        <dbReference type="Proteomes" id="UP000198253"/>
    </source>
</evidence>
<keyword evidence="5" id="KW-0472">Membrane</keyword>
<evidence type="ECO:0000256" key="6">
    <source>
        <dbReference type="ARBA" id="ARBA00023288"/>
    </source>
</evidence>
<feature type="chain" id="PRO_5039572769" evidence="7">
    <location>
        <begin position="21"/>
        <end position="343"/>
    </location>
</feature>
<dbReference type="Pfam" id="PF02608">
    <property type="entry name" value="Bmp"/>
    <property type="match status" value="1"/>
</dbReference>
<evidence type="ECO:0000256" key="5">
    <source>
        <dbReference type="ARBA" id="ARBA00023136"/>
    </source>
</evidence>
<dbReference type="GO" id="GO:0005886">
    <property type="term" value="C:plasma membrane"/>
    <property type="evidence" value="ECO:0007669"/>
    <property type="project" value="UniProtKB-SubCell"/>
</dbReference>
<dbReference type="Gene3D" id="3.40.50.2300">
    <property type="match status" value="2"/>
</dbReference>
<accession>A0A1C4ZIL8</accession>
<evidence type="ECO:0000256" key="7">
    <source>
        <dbReference type="SAM" id="SignalP"/>
    </source>
</evidence>
<feature type="domain" description="ABC transporter substrate-binding protein PnrA-like" evidence="8">
    <location>
        <begin position="34"/>
        <end position="318"/>
    </location>
</feature>
<name>A0A1C4ZIL8_MICEC</name>
<evidence type="ECO:0000259" key="8">
    <source>
        <dbReference type="Pfam" id="PF02608"/>
    </source>
</evidence>